<keyword evidence="4" id="KW-1185">Reference proteome</keyword>
<gene>
    <name evidence="3" type="ORF">FHR83_008253</name>
</gene>
<dbReference type="AlphaFoldDB" id="A0A7W5AQI8"/>
<dbReference type="RefSeq" id="WP_183226580.1">
    <property type="nucleotide sequence ID" value="NZ_BMPW01000027.1"/>
</dbReference>
<evidence type="ECO:0000259" key="2">
    <source>
        <dbReference type="Pfam" id="PF00652"/>
    </source>
</evidence>
<reference evidence="3 4" key="1">
    <citation type="submission" date="2020-08" db="EMBL/GenBank/DDBJ databases">
        <title>Genomic Encyclopedia of Type Strains, Phase III (KMG-III): the genomes of soil and plant-associated and newly described type strains.</title>
        <authorList>
            <person name="Whitman W."/>
        </authorList>
    </citation>
    <scope>NUCLEOTIDE SEQUENCE [LARGE SCALE GENOMIC DNA]</scope>
    <source>
        <strain evidence="3 4">CECT 3287</strain>
    </source>
</reference>
<sequence length="160" mass="17043">MFVRRVFAPLVMAALLLAAPATPVAAAPGPPPLHQGLLVSAQSPNLCLTGGAVGKVLATGVCDRANRFQNLFLTSTGILRVGLDCIQPDSTAEGARIRVAACNSQNGRQIWWFTAALQSRDRNGRCVTQNAVSADGKHGTVRLKACNGRPNQKWRSQALW</sequence>
<dbReference type="SUPFAM" id="SSF50370">
    <property type="entry name" value="Ricin B-like lectins"/>
    <property type="match status" value="1"/>
</dbReference>
<comment type="caution">
    <text evidence="3">The sequence shown here is derived from an EMBL/GenBank/DDBJ whole genome shotgun (WGS) entry which is preliminary data.</text>
</comment>
<dbReference type="EMBL" id="JACHXF010000026">
    <property type="protein sequence ID" value="MBB3100528.1"/>
    <property type="molecule type" value="Genomic_DNA"/>
</dbReference>
<dbReference type="Proteomes" id="UP000590749">
    <property type="component" value="Unassembled WGS sequence"/>
</dbReference>
<feature type="signal peptide" evidence="1">
    <location>
        <begin position="1"/>
        <end position="26"/>
    </location>
</feature>
<evidence type="ECO:0000256" key="1">
    <source>
        <dbReference type="SAM" id="SignalP"/>
    </source>
</evidence>
<dbReference type="InterPro" id="IPR035992">
    <property type="entry name" value="Ricin_B-like_lectins"/>
</dbReference>
<dbReference type="InterPro" id="IPR000772">
    <property type="entry name" value="Ricin_B_lectin"/>
</dbReference>
<organism evidence="3 4">
    <name type="scientific">Actinoplanes campanulatus</name>
    <dbReference type="NCBI Taxonomy" id="113559"/>
    <lineage>
        <taxon>Bacteria</taxon>
        <taxon>Bacillati</taxon>
        <taxon>Actinomycetota</taxon>
        <taxon>Actinomycetes</taxon>
        <taxon>Micromonosporales</taxon>
        <taxon>Micromonosporaceae</taxon>
        <taxon>Actinoplanes</taxon>
    </lineage>
</organism>
<proteinExistence type="predicted"/>
<evidence type="ECO:0000313" key="3">
    <source>
        <dbReference type="EMBL" id="MBB3100528.1"/>
    </source>
</evidence>
<dbReference type="Gene3D" id="2.80.10.50">
    <property type="match status" value="1"/>
</dbReference>
<dbReference type="PROSITE" id="PS50231">
    <property type="entry name" value="RICIN_B_LECTIN"/>
    <property type="match status" value="1"/>
</dbReference>
<feature type="chain" id="PRO_5031211940" description="Ricin B lectin domain-containing protein" evidence="1">
    <location>
        <begin position="27"/>
        <end position="160"/>
    </location>
</feature>
<feature type="domain" description="Ricin B lectin" evidence="2">
    <location>
        <begin position="37"/>
        <end position="154"/>
    </location>
</feature>
<keyword evidence="1" id="KW-0732">Signal</keyword>
<dbReference type="Pfam" id="PF00652">
    <property type="entry name" value="Ricin_B_lectin"/>
    <property type="match status" value="1"/>
</dbReference>
<name>A0A7W5AQI8_9ACTN</name>
<protein>
    <recommendedName>
        <fullName evidence="2">Ricin B lectin domain-containing protein</fullName>
    </recommendedName>
</protein>
<evidence type="ECO:0000313" key="4">
    <source>
        <dbReference type="Proteomes" id="UP000590749"/>
    </source>
</evidence>
<accession>A0A7W5AQI8</accession>